<proteinExistence type="inferred from homology"/>
<dbReference type="InterPro" id="IPR045325">
    <property type="entry name" value="TMEM70/TMEM186/TMEM223"/>
</dbReference>
<dbReference type="Proteomes" id="UP000008672">
    <property type="component" value="Unassembled WGS sequence"/>
</dbReference>
<sequence length="186" mass="21021">TVVFERQLLLANVTSSKSEHGRLIYTGNLAKTVLGVKFFSYSTSMFSLFAMPYILLKSGVGTQSLALQIAFCGIVGFFTFITPVALHLITKGYVVRLYHNTETDTYTAVTYNALLAEKKTIFHQGDVKIPGISKMFTTFYANRRSMLVNPMLFPHPNDYSHLMGYDQPFSFDLEEIKEPKKGQHLK</sequence>
<comment type="similarity">
    <text evidence="1">Belongs to the TMEM70 family.</text>
</comment>
<organism evidence="3 4">
    <name type="scientific">Latimeria chalumnae</name>
    <name type="common">Coelacanth</name>
    <dbReference type="NCBI Taxonomy" id="7897"/>
    <lineage>
        <taxon>Eukaryota</taxon>
        <taxon>Metazoa</taxon>
        <taxon>Chordata</taxon>
        <taxon>Craniata</taxon>
        <taxon>Vertebrata</taxon>
        <taxon>Euteleostomi</taxon>
        <taxon>Coelacanthiformes</taxon>
        <taxon>Coelacanthidae</taxon>
        <taxon>Latimeria</taxon>
    </lineage>
</organism>
<name>H3AUP0_LATCH</name>
<dbReference type="PANTHER" id="PTHR13281">
    <property type="entry name" value="TRANSMEMBRANE PROTEIN 70, MITOCHONDRIAL"/>
    <property type="match status" value="1"/>
</dbReference>
<dbReference type="Pfam" id="PF06979">
    <property type="entry name" value="TMEM70"/>
    <property type="match status" value="1"/>
</dbReference>
<evidence type="ECO:0000256" key="1">
    <source>
        <dbReference type="ARBA" id="ARBA00005280"/>
    </source>
</evidence>
<evidence type="ECO:0000256" key="2">
    <source>
        <dbReference type="SAM" id="Phobius"/>
    </source>
</evidence>
<dbReference type="eggNOG" id="KOG4478">
    <property type="taxonomic scope" value="Eukaryota"/>
</dbReference>
<dbReference type="FunCoup" id="H3AUP0">
    <property type="interactions" value="1609"/>
</dbReference>
<dbReference type="AlphaFoldDB" id="H3AUP0"/>
<feature type="transmembrane region" description="Helical" evidence="2">
    <location>
        <begin position="38"/>
        <end position="56"/>
    </location>
</feature>
<evidence type="ECO:0000313" key="3">
    <source>
        <dbReference type="Ensembl" id="ENSLACP00000013361.1"/>
    </source>
</evidence>
<reference evidence="3" key="2">
    <citation type="submission" date="2025-08" db="UniProtKB">
        <authorList>
            <consortium name="Ensembl"/>
        </authorList>
    </citation>
    <scope>IDENTIFICATION</scope>
</reference>
<keyword evidence="2" id="KW-1133">Transmembrane helix</keyword>
<keyword evidence="4" id="KW-1185">Reference proteome</keyword>
<dbReference type="InterPro" id="IPR009724">
    <property type="entry name" value="TMEM70"/>
</dbReference>
<dbReference type="GeneTree" id="ENSGT00390000018710"/>
<gene>
    <name evidence="3" type="primary">TMEM70</name>
</gene>
<dbReference type="OMA" id="DFVHLMG"/>
<protein>
    <submittedName>
        <fullName evidence="3">Transmembrane protein 70</fullName>
    </submittedName>
</protein>
<dbReference type="PANTHER" id="PTHR13281:SF0">
    <property type="entry name" value="TRANSMEMBRANE PROTEIN 70, MITOCHONDRIAL"/>
    <property type="match status" value="1"/>
</dbReference>
<dbReference type="EMBL" id="AFYH01151662">
    <property type="status" value="NOT_ANNOTATED_CDS"/>
    <property type="molecule type" value="Genomic_DNA"/>
</dbReference>
<dbReference type="Ensembl" id="ENSLACT00000013457.1">
    <property type="protein sequence ID" value="ENSLACP00000013361.1"/>
    <property type="gene ID" value="ENSLACG00000011765.1"/>
</dbReference>
<reference evidence="3" key="3">
    <citation type="submission" date="2025-09" db="UniProtKB">
        <authorList>
            <consortium name="Ensembl"/>
        </authorList>
    </citation>
    <scope>IDENTIFICATION</scope>
</reference>
<dbReference type="STRING" id="7897.ENSLACP00000013361"/>
<dbReference type="Bgee" id="ENSLACG00000011765">
    <property type="expression patterns" value="Expressed in muscle tissue and 4 other cell types or tissues"/>
</dbReference>
<dbReference type="InParanoid" id="H3AUP0"/>
<dbReference type="GO" id="GO:0033615">
    <property type="term" value="P:mitochondrial proton-transporting ATP synthase complex assembly"/>
    <property type="evidence" value="ECO:0007669"/>
    <property type="project" value="TreeGrafter"/>
</dbReference>
<evidence type="ECO:0000313" key="4">
    <source>
        <dbReference type="Proteomes" id="UP000008672"/>
    </source>
</evidence>
<dbReference type="HOGENOM" id="CLU_096509_1_1_1"/>
<accession>H3AUP0</accession>
<keyword evidence="2" id="KW-0472">Membrane</keyword>
<reference evidence="4" key="1">
    <citation type="submission" date="2011-08" db="EMBL/GenBank/DDBJ databases">
        <title>The draft genome of Latimeria chalumnae.</title>
        <authorList>
            <person name="Di Palma F."/>
            <person name="Alfoldi J."/>
            <person name="Johnson J."/>
            <person name="Berlin A."/>
            <person name="Gnerre S."/>
            <person name="Jaffe D."/>
            <person name="MacCallum I."/>
            <person name="Young S."/>
            <person name="Walker B.J."/>
            <person name="Lander E."/>
            <person name="Lindblad-Toh K."/>
        </authorList>
    </citation>
    <scope>NUCLEOTIDE SEQUENCE [LARGE SCALE GENOMIC DNA]</scope>
    <source>
        <strain evidence="4">Wild caught</strain>
    </source>
</reference>
<dbReference type="GO" id="GO:0031966">
    <property type="term" value="C:mitochondrial membrane"/>
    <property type="evidence" value="ECO:0007669"/>
    <property type="project" value="TreeGrafter"/>
</dbReference>
<feature type="transmembrane region" description="Helical" evidence="2">
    <location>
        <begin position="68"/>
        <end position="89"/>
    </location>
</feature>
<keyword evidence="2" id="KW-0812">Transmembrane</keyword>